<dbReference type="EMBL" id="FOXI01000008">
    <property type="protein sequence ID" value="SFP78397.1"/>
    <property type="molecule type" value="Genomic_DNA"/>
</dbReference>
<accession>A0A1I5T6X1</accession>
<name>A0A1I5T6X1_9EURY</name>
<protein>
    <submittedName>
        <fullName evidence="1">Uncharacterized protein</fullName>
    </submittedName>
</protein>
<evidence type="ECO:0000313" key="1">
    <source>
        <dbReference type="EMBL" id="SFP78397.1"/>
    </source>
</evidence>
<dbReference type="Proteomes" id="UP000183769">
    <property type="component" value="Unassembled WGS sequence"/>
</dbReference>
<keyword evidence="2" id="KW-1185">Reference proteome</keyword>
<sequence>MEEWLIRYQTDELQILLRIIDVQLAKFLTNVLGIGDSYVFKYNLPSIGSCWPGIAEHAILIIRPNSFSK</sequence>
<gene>
    <name evidence="1" type="ORF">SAMN05216277_10832</name>
</gene>
<reference evidence="2" key="1">
    <citation type="submission" date="2016-10" db="EMBL/GenBank/DDBJ databases">
        <authorList>
            <person name="Varghese N."/>
            <person name="Submissions S."/>
        </authorList>
    </citation>
    <scope>NUCLEOTIDE SEQUENCE [LARGE SCALE GENOMIC DNA]</scope>
    <source>
        <strain evidence="2">CGMCC 1.10329</strain>
    </source>
</reference>
<organism evidence="1 2">
    <name type="scientific">Halolamina pelagica</name>
    <dbReference type="NCBI Taxonomy" id="699431"/>
    <lineage>
        <taxon>Archaea</taxon>
        <taxon>Methanobacteriati</taxon>
        <taxon>Methanobacteriota</taxon>
        <taxon>Stenosarchaea group</taxon>
        <taxon>Halobacteria</taxon>
        <taxon>Halobacteriales</taxon>
        <taxon>Haloferacaceae</taxon>
    </lineage>
</organism>
<dbReference type="AlphaFoldDB" id="A0A1I5T6X1"/>
<proteinExistence type="predicted"/>
<evidence type="ECO:0000313" key="2">
    <source>
        <dbReference type="Proteomes" id="UP000183769"/>
    </source>
</evidence>